<dbReference type="OrthoDB" id="354686at2759"/>
<dbReference type="PANTHER" id="PTHR13371:SF0">
    <property type="entry name" value="CENTROSOMAL PROTEIN OF 104 KDA"/>
    <property type="match status" value="1"/>
</dbReference>
<keyword evidence="4" id="KW-1185">Reference proteome</keyword>
<dbReference type="OMA" id="VQRHGGC"/>
<dbReference type="GeneID" id="25334053"/>
<dbReference type="InterPro" id="IPR052607">
    <property type="entry name" value="CEP104-like"/>
</dbReference>
<organism evidence="3 4">
    <name type="scientific">Eimeria maxima</name>
    <name type="common">Coccidian parasite</name>
    <dbReference type="NCBI Taxonomy" id="5804"/>
    <lineage>
        <taxon>Eukaryota</taxon>
        <taxon>Sar</taxon>
        <taxon>Alveolata</taxon>
        <taxon>Apicomplexa</taxon>
        <taxon>Conoidasida</taxon>
        <taxon>Coccidia</taxon>
        <taxon>Eucoccidiorida</taxon>
        <taxon>Eimeriorina</taxon>
        <taxon>Eimeriidae</taxon>
        <taxon>Eimeria</taxon>
    </lineage>
</organism>
<evidence type="ECO:0000256" key="1">
    <source>
        <dbReference type="SAM" id="MobiDB-lite"/>
    </source>
</evidence>
<gene>
    <name evidence="3" type="ORF">EMWEY_00000670</name>
</gene>
<dbReference type="PANTHER" id="PTHR13371">
    <property type="entry name" value="GLYCINE-, GLUTAMATE-, THIENYLCYCLOHEXYLPIPERIDINE-BINDING PROTEIN"/>
    <property type="match status" value="1"/>
</dbReference>
<evidence type="ECO:0000313" key="3">
    <source>
        <dbReference type="EMBL" id="CDJ57154.1"/>
    </source>
</evidence>
<evidence type="ECO:0000313" key="4">
    <source>
        <dbReference type="Proteomes" id="UP000030763"/>
    </source>
</evidence>
<dbReference type="RefSeq" id="XP_013333804.1">
    <property type="nucleotide sequence ID" value="XM_013478350.1"/>
</dbReference>
<protein>
    <recommendedName>
        <fullName evidence="2">Centrosomal protein CEP104 Zn finger domain-containing protein</fullName>
    </recommendedName>
</protein>
<reference evidence="3" key="2">
    <citation type="submission" date="2013-10" db="EMBL/GenBank/DDBJ databases">
        <authorList>
            <person name="Aslett M."/>
        </authorList>
    </citation>
    <scope>NUCLEOTIDE SEQUENCE [LARGE SCALE GENOMIC DNA]</scope>
    <source>
        <strain evidence="3">Weybridge</strain>
    </source>
</reference>
<evidence type="ECO:0000259" key="2">
    <source>
        <dbReference type="Pfam" id="PF21039"/>
    </source>
</evidence>
<dbReference type="AlphaFoldDB" id="U6M405"/>
<dbReference type="EMBL" id="HG719229">
    <property type="protein sequence ID" value="CDJ57154.1"/>
    <property type="molecule type" value="Genomic_DNA"/>
</dbReference>
<reference evidence="3" key="1">
    <citation type="submission" date="2013-10" db="EMBL/GenBank/DDBJ databases">
        <title>Genomic analysis of the causative agents of coccidiosis in chickens.</title>
        <authorList>
            <person name="Reid A.J."/>
            <person name="Blake D."/>
            <person name="Billington K."/>
            <person name="Browne H."/>
            <person name="Dunn M."/>
            <person name="Hung S."/>
            <person name="Kawahara F."/>
            <person name="Miranda-Saavedra D."/>
            <person name="Mourier T."/>
            <person name="Nagra H."/>
            <person name="Otto T.D."/>
            <person name="Rawlings N."/>
            <person name="Sanchez A."/>
            <person name="Sanders M."/>
            <person name="Subramaniam C."/>
            <person name="Tay Y."/>
            <person name="Dear P."/>
            <person name="Doerig C."/>
            <person name="Gruber A."/>
            <person name="Parkinson J."/>
            <person name="Shirley M."/>
            <person name="Wan K.L."/>
            <person name="Berriman M."/>
            <person name="Tomley F."/>
            <person name="Pain A."/>
        </authorList>
    </citation>
    <scope>NUCLEOTIDE SEQUENCE [LARGE SCALE GENOMIC DNA]</scope>
    <source>
        <strain evidence="3">Weybridge</strain>
    </source>
</reference>
<feature type="domain" description="Centrosomal protein CEP104 Zn finger" evidence="2">
    <location>
        <begin position="730"/>
        <end position="774"/>
    </location>
</feature>
<dbReference type="VEuPathDB" id="ToxoDB:EMWEY_00000670"/>
<dbReference type="InterPro" id="IPR048738">
    <property type="entry name" value="CEP104_Znf"/>
</dbReference>
<feature type="compositionally biased region" description="Low complexity" evidence="1">
    <location>
        <begin position="55"/>
        <end position="92"/>
    </location>
</feature>
<feature type="compositionally biased region" description="Low complexity" evidence="1">
    <location>
        <begin position="112"/>
        <end position="132"/>
    </location>
</feature>
<proteinExistence type="predicted"/>
<feature type="region of interest" description="Disordered" evidence="1">
    <location>
        <begin position="1"/>
        <end position="138"/>
    </location>
</feature>
<feature type="compositionally biased region" description="Low complexity" evidence="1">
    <location>
        <begin position="16"/>
        <end position="37"/>
    </location>
</feature>
<sequence>MGVSVPAEQRQDKQQQKTQQEQQQQEQPQQQADQPEAAPRKWTSRWRRQTNGPRQQQKQQQQLEQQQQQQPQQQQPQQQQAQDPQKEPQQQQELHHQSSVHENEQQQHLEELQQQQQQQDQHQPQQQRQQQRTAPTTPEEALAFIAAAAAQTQQQQQRSHLLQQCQQQLLQQVQRHGGCSSSNSDQLPKTLPHTVVYTASCPNRKPQRETADELCLGCCNGTCGSRDCCSRDCSSSNRRKGYEVGVALGGVCRILCLQFAAQGPSKVEVPMELKCIRLPQHMHSNFIKIVCVAAPTNEVPPYAVAKTLVRSLRVGGSPAPGVGCLSYKLQIVLDCWEFMLLMQQQRHSQHQQQQQQQQQASGGGALAPGGCRRISAFLLQQLLLLQQAKQQRAQAEMFNSAARIHQALIKVLQALPKVQALEAKKEAAVSRDDFAAAAAAQQQLQSIASLLRRSVAAALVVQSDTDPLNPSDDELSEGELLRCLNQRLPSFETEDRKEELREYPEDAPVPRRAAAIARGAAAAGAAGDSGALAPLLAFWDPETVECICSKSPDKRAEGFAALLQRLQHEEQLRQQQQPNLLPSEQFFGALALGMQRAFEDKTLKVLLIATEMLTSLTDQLAVPTAYFHSPSFMAVLDGVCLGVSGDFSQRMQQMLLRLCLRRNLGGSVSRLIWLGLLQHIVCTYTNSSSNNNSNSSVFQLTGAQLQTLKALTSMGTPESLRRYPADAMAVCMFCLRRSPSLVGSGLDRHFAEFCPCLAICSHCGTVLEVQAQQEQQLP</sequence>
<accession>U6M405</accession>
<feature type="compositionally biased region" description="Basic and acidic residues" evidence="1">
    <location>
        <begin position="93"/>
        <end position="111"/>
    </location>
</feature>
<dbReference type="Proteomes" id="UP000030763">
    <property type="component" value="Unassembled WGS sequence"/>
</dbReference>
<dbReference type="GO" id="GO:0005929">
    <property type="term" value="C:cilium"/>
    <property type="evidence" value="ECO:0007669"/>
    <property type="project" value="TreeGrafter"/>
</dbReference>
<dbReference type="Pfam" id="PF21039">
    <property type="entry name" value="CEP104_ZnF"/>
    <property type="match status" value="1"/>
</dbReference>
<name>U6M405_EIMMA</name>